<reference evidence="2" key="3">
    <citation type="submission" date="2022-06" db="UniProtKB">
        <authorList>
            <consortium name="EnsemblPlants"/>
        </authorList>
    </citation>
    <scope>IDENTIFICATION</scope>
</reference>
<dbReference type="EnsemblPlants" id="TuG1812G0400000590.01.T01">
    <property type="protein sequence ID" value="TuG1812G0400000590.01.T01"/>
    <property type="gene ID" value="TuG1812G0400000590.01"/>
</dbReference>
<organism evidence="2 3">
    <name type="scientific">Triticum urartu</name>
    <name type="common">Red wild einkorn</name>
    <name type="synonym">Crithodium urartu</name>
    <dbReference type="NCBI Taxonomy" id="4572"/>
    <lineage>
        <taxon>Eukaryota</taxon>
        <taxon>Viridiplantae</taxon>
        <taxon>Streptophyta</taxon>
        <taxon>Embryophyta</taxon>
        <taxon>Tracheophyta</taxon>
        <taxon>Spermatophyta</taxon>
        <taxon>Magnoliopsida</taxon>
        <taxon>Liliopsida</taxon>
        <taxon>Poales</taxon>
        <taxon>Poaceae</taxon>
        <taxon>BOP clade</taxon>
        <taxon>Pooideae</taxon>
        <taxon>Triticodae</taxon>
        <taxon>Triticeae</taxon>
        <taxon>Triticinae</taxon>
        <taxon>Triticum</taxon>
    </lineage>
</organism>
<protein>
    <submittedName>
        <fullName evidence="2">Uncharacterized protein</fullName>
    </submittedName>
</protein>
<evidence type="ECO:0000313" key="2">
    <source>
        <dbReference type="EnsemblPlants" id="TuG1812G0400000590.01.T01"/>
    </source>
</evidence>
<proteinExistence type="predicted"/>
<accession>A0A8R7U3V2</accession>
<reference evidence="2" key="2">
    <citation type="submission" date="2018-03" db="EMBL/GenBank/DDBJ databases">
        <title>The Triticum urartu genome reveals the dynamic nature of wheat genome evolution.</title>
        <authorList>
            <person name="Ling H."/>
            <person name="Ma B."/>
            <person name="Shi X."/>
            <person name="Liu H."/>
            <person name="Dong L."/>
            <person name="Sun H."/>
            <person name="Cao Y."/>
            <person name="Gao Q."/>
            <person name="Zheng S."/>
            <person name="Li Y."/>
            <person name="Yu Y."/>
            <person name="Du H."/>
            <person name="Qi M."/>
            <person name="Li Y."/>
            <person name="Yu H."/>
            <person name="Cui Y."/>
            <person name="Wang N."/>
            <person name="Chen C."/>
            <person name="Wu H."/>
            <person name="Zhao Y."/>
            <person name="Zhang J."/>
            <person name="Li Y."/>
            <person name="Zhou W."/>
            <person name="Zhang B."/>
            <person name="Hu W."/>
            <person name="Eijk M."/>
            <person name="Tang J."/>
            <person name="Witsenboer H."/>
            <person name="Zhao S."/>
            <person name="Li Z."/>
            <person name="Zhang A."/>
            <person name="Wang D."/>
            <person name="Liang C."/>
        </authorList>
    </citation>
    <scope>NUCLEOTIDE SEQUENCE [LARGE SCALE GENOMIC DNA]</scope>
    <source>
        <strain evidence="2">cv. G1812</strain>
    </source>
</reference>
<sequence>MARRCLFSTVQSAIGAVLNSALTYHFHLMRDRYGSAPTITISSSHLSVVVELPRGRRRRGRMGKGEAMGCGGRTGTGEEVGPDGGRTGTGEEVVGPALTGQ</sequence>
<evidence type="ECO:0000313" key="3">
    <source>
        <dbReference type="Proteomes" id="UP000015106"/>
    </source>
</evidence>
<reference evidence="3" key="1">
    <citation type="journal article" date="2013" name="Nature">
        <title>Draft genome of the wheat A-genome progenitor Triticum urartu.</title>
        <authorList>
            <person name="Ling H.Q."/>
            <person name="Zhao S."/>
            <person name="Liu D."/>
            <person name="Wang J."/>
            <person name="Sun H."/>
            <person name="Zhang C."/>
            <person name="Fan H."/>
            <person name="Li D."/>
            <person name="Dong L."/>
            <person name="Tao Y."/>
            <person name="Gao C."/>
            <person name="Wu H."/>
            <person name="Li Y."/>
            <person name="Cui Y."/>
            <person name="Guo X."/>
            <person name="Zheng S."/>
            <person name="Wang B."/>
            <person name="Yu K."/>
            <person name="Liang Q."/>
            <person name="Yang W."/>
            <person name="Lou X."/>
            <person name="Chen J."/>
            <person name="Feng M."/>
            <person name="Jian J."/>
            <person name="Zhang X."/>
            <person name="Luo G."/>
            <person name="Jiang Y."/>
            <person name="Liu J."/>
            <person name="Wang Z."/>
            <person name="Sha Y."/>
            <person name="Zhang B."/>
            <person name="Wu H."/>
            <person name="Tang D."/>
            <person name="Shen Q."/>
            <person name="Xue P."/>
            <person name="Zou S."/>
            <person name="Wang X."/>
            <person name="Liu X."/>
            <person name="Wang F."/>
            <person name="Yang Y."/>
            <person name="An X."/>
            <person name="Dong Z."/>
            <person name="Zhang K."/>
            <person name="Zhang X."/>
            <person name="Luo M.C."/>
            <person name="Dvorak J."/>
            <person name="Tong Y."/>
            <person name="Wang J."/>
            <person name="Yang H."/>
            <person name="Li Z."/>
            <person name="Wang D."/>
            <person name="Zhang A."/>
            <person name="Wang J."/>
        </authorList>
    </citation>
    <scope>NUCLEOTIDE SEQUENCE</scope>
    <source>
        <strain evidence="3">cv. G1812</strain>
    </source>
</reference>
<evidence type="ECO:0000256" key="1">
    <source>
        <dbReference type="SAM" id="MobiDB-lite"/>
    </source>
</evidence>
<keyword evidence="3" id="KW-1185">Reference proteome</keyword>
<dbReference type="AlphaFoldDB" id="A0A8R7U3V2"/>
<dbReference type="Gramene" id="TuG1812G0400000590.01.T01">
    <property type="protein sequence ID" value="TuG1812G0400000590.01.T01"/>
    <property type="gene ID" value="TuG1812G0400000590.01"/>
</dbReference>
<name>A0A8R7U3V2_TRIUA</name>
<feature type="region of interest" description="Disordered" evidence="1">
    <location>
        <begin position="54"/>
        <end position="101"/>
    </location>
</feature>
<feature type="compositionally biased region" description="Gly residues" evidence="1">
    <location>
        <begin position="66"/>
        <end position="75"/>
    </location>
</feature>
<dbReference type="Proteomes" id="UP000015106">
    <property type="component" value="Chromosome 4"/>
</dbReference>